<gene>
    <name evidence="6" type="ORF">SAMN04487908_10983</name>
</gene>
<reference evidence="7" key="1">
    <citation type="submission" date="2016-11" db="EMBL/GenBank/DDBJ databases">
        <authorList>
            <person name="Varghese N."/>
            <person name="Submissions S."/>
        </authorList>
    </citation>
    <scope>NUCLEOTIDE SEQUENCE [LARGE SCALE GENOMIC DNA]</scope>
    <source>
        <strain evidence="7">DSM 26349</strain>
    </source>
</reference>
<dbReference type="InterPro" id="IPR050310">
    <property type="entry name" value="VPS10-sortilin"/>
</dbReference>
<dbReference type="EMBL" id="FQYV01000009">
    <property type="protein sequence ID" value="SHJ09336.1"/>
    <property type="molecule type" value="Genomic_DNA"/>
</dbReference>
<dbReference type="PANTHER" id="PTHR12106">
    <property type="entry name" value="SORTILIN RELATED"/>
    <property type="match status" value="1"/>
</dbReference>
<feature type="signal peptide" evidence="3">
    <location>
        <begin position="1"/>
        <end position="21"/>
    </location>
</feature>
<feature type="domain" description="Sortilin N-terminal" evidence="4">
    <location>
        <begin position="212"/>
        <end position="314"/>
    </location>
</feature>
<dbReference type="Pfam" id="PF15902">
    <property type="entry name" value="Sortilin-Vps10"/>
    <property type="match status" value="2"/>
</dbReference>
<keyword evidence="2" id="KW-0677">Repeat</keyword>
<keyword evidence="7" id="KW-1185">Reference proteome</keyword>
<dbReference type="OrthoDB" id="9757947at2"/>
<dbReference type="Gene3D" id="2.130.10.10">
    <property type="entry name" value="YVTN repeat-like/Quinoprotein amine dehydrogenase"/>
    <property type="match status" value="3"/>
</dbReference>
<evidence type="ECO:0000256" key="2">
    <source>
        <dbReference type="ARBA" id="ARBA00022737"/>
    </source>
</evidence>
<sequence>MKNAITLFLLAFCFSNQISFAQLEVTGSTDFGRIFDITYDATVPNKLYAHTLGNHILVSEDNGNSWDIMYSILNGQSARVEKLRLTADGSALTFSAYFPNSNLNEIRVFDLDTESIIRTYPLPNQRDNAFVRSYHFYEGDMDVLIVDTNYKVGFDVEGKTFYTADGGANWDMIYYTNDNDTVFINGVAISPTNPQKVFLTRSNGSTDIEGGLFVSNDAGQTWEEKLSGIILDPITFDPTNPENIWIGTGYGSTIENIYKSTDNGETFNAVSISWTDGIMDSINVIKFNENNPSQIIVLEENEIVISEDGGTTWESYVYLEDNPESYYYGLNATYNPNDSQEIFISANYVPLHSTDGGETIAWFKTPYFASTGNMDIHSSDAAANLYYGVQFGYAHRDLNTGEDTAYDILPLNMMANDVGITQFADKITPNRLYTFSSGFMGTTLNVSDDNGETKNFLHSIFTNKITAVATFSNSPSTIMAAFAGYEPSETQLLKIDFSDVTNVSVTDVTLPNLNLIMDIDIDDAGLITMPVGAEVYQSTDEGATWVNSSDGLERMNDDDLIFQIDTDPFNPERMAFACTQGVFISEDGGSSWTQKLSGYVSSVAFSTETEGAMVAATYNSEFTEYALHYSEDSGESWTTIDNDQLLGIGAQSSAYVFDESSVTVYIGTYDIGLVEYTIDFNVLEIDEFTKTLDPLTIYPNPTSDVLNVALKNTVTTHITVYSLTGSKVVAAESVIQLDISNLDSGVYMVRVQDDANAVYFKRIVKR</sequence>
<evidence type="ECO:0000259" key="5">
    <source>
        <dbReference type="Pfam" id="PF18962"/>
    </source>
</evidence>
<name>A0A1M6GH84_9FLAO</name>
<keyword evidence="1 3" id="KW-0732">Signal</keyword>
<protein>
    <submittedName>
        <fullName evidence="6">Por secretion system C-terminal sorting domain-containing protein</fullName>
    </submittedName>
</protein>
<accession>A0A1M6GH84</accession>
<feature type="domain" description="Secretion system C-terminal sorting" evidence="5">
    <location>
        <begin position="697"/>
        <end position="763"/>
    </location>
</feature>
<feature type="chain" id="PRO_5009917760" evidence="3">
    <location>
        <begin position="22"/>
        <end position="766"/>
    </location>
</feature>
<dbReference type="AlphaFoldDB" id="A0A1M6GH84"/>
<dbReference type="InterPro" id="IPR015943">
    <property type="entry name" value="WD40/YVTN_repeat-like_dom_sf"/>
</dbReference>
<proteinExistence type="predicted"/>
<dbReference type="RefSeq" id="WP_073217334.1">
    <property type="nucleotide sequence ID" value="NZ_FNNS01000011.1"/>
</dbReference>
<dbReference type="STRING" id="797419.SAMN05216556_11131"/>
<dbReference type="CDD" id="cd15482">
    <property type="entry name" value="Sialidase_non-viral"/>
    <property type="match status" value="1"/>
</dbReference>
<evidence type="ECO:0000256" key="3">
    <source>
        <dbReference type="SAM" id="SignalP"/>
    </source>
</evidence>
<dbReference type="PANTHER" id="PTHR12106:SF27">
    <property type="entry name" value="SORTILIN-RELATED RECEPTOR"/>
    <property type="match status" value="1"/>
</dbReference>
<dbReference type="Pfam" id="PF18962">
    <property type="entry name" value="Por_Secre_tail"/>
    <property type="match status" value="1"/>
</dbReference>
<dbReference type="SUPFAM" id="SSF110296">
    <property type="entry name" value="Oligoxyloglucan reducing end-specific cellobiohydrolase"/>
    <property type="match status" value="2"/>
</dbReference>
<evidence type="ECO:0000259" key="4">
    <source>
        <dbReference type="Pfam" id="PF15902"/>
    </source>
</evidence>
<evidence type="ECO:0000313" key="6">
    <source>
        <dbReference type="EMBL" id="SHJ09336.1"/>
    </source>
</evidence>
<organism evidence="6 7">
    <name type="scientific">Aequorivita viscosa</name>
    <dbReference type="NCBI Taxonomy" id="797419"/>
    <lineage>
        <taxon>Bacteria</taxon>
        <taxon>Pseudomonadati</taxon>
        <taxon>Bacteroidota</taxon>
        <taxon>Flavobacteriia</taxon>
        <taxon>Flavobacteriales</taxon>
        <taxon>Flavobacteriaceae</taxon>
        <taxon>Aequorivita</taxon>
    </lineage>
</organism>
<dbReference type="NCBIfam" id="TIGR04183">
    <property type="entry name" value="Por_Secre_tail"/>
    <property type="match status" value="1"/>
</dbReference>
<feature type="domain" description="Sortilin N-terminal" evidence="4">
    <location>
        <begin position="534"/>
        <end position="643"/>
    </location>
</feature>
<dbReference type="Proteomes" id="UP000184172">
    <property type="component" value="Unassembled WGS sequence"/>
</dbReference>
<dbReference type="InterPro" id="IPR026444">
    <property type="entry name" value="Secre_tail"/>
</dbReference>
<evidence type="ECO:0000256" key="1">
    <source>
        <dbReference type="ARBA" id="ARBA00022729"/>
    </source>
</evidence>
<evidence type="ECO:0000313" key="7">
    <source>
        <dbReference type="Proteomes" id="UP000184172"/>
    </source>
</evidence>
<dbReference type="InterPro" id="IPR031778">
    <property type="entry name" value="Sortilin_N"/>
</dbReference>